<feature type="domain" description="Glycosyltransferase N-terminal" evidence="4">
    <location>
        <begin position="9"/>
        <end position="138"/>
    </location>
</feature>
<dbReference type="InterPro" id="IPR058980">
    <property type="entry name" value="Glyco_transf_N"/>
</dbReference>
<comment type="similarity">
    <text evidence="1">Belongs to the UDP-glycosyltransferase family.</text>
</comment>
<dbReference type="AlphaFoldDB" id="A0AAW2SLD1"/>
<reference evidence="5" key="2">
    <citation type="journal article" date="2024" name="Plant">
        <title>Genomic evolution and insights into agronomic trait innovations of Sesamum species.</title>
        <authorList>
            <person name="Miao H."/>
            <person name="Wang L."/>
            <person name="Qu L."/>
            <person name="Liu H."/>
            <person name="Sun Y."/>
            <person name="Le M."/>
            <person name="Wang Q."/>
            <person name="Wei S."/>
            <person name="Zheng Y."/>
            <person name="Lin W."/>
            <person name="Duan Y."/>
            <person name="Cao H."/>
            <person name="Xiong S."/>
            <person name="Wang X."/>
            <person name="Wei L."/>
            <person name="Li C."/>
            <person name="Ma Q."/>
            <person name="Ju M."/>
            <person name="Zhao R."/>
            <person name="Li G."/>
            <person name="Mu C."/>
            <person name="Tian Q."/>
            <person name="Mei H."/>
            <person name="Zhang T."/>
            <person name="Gao T."/>
            <person name="Zhang H."/>
        </authorList>
    </citation>
    <scope>NUCLEOTIDE SEQUENCE</scope>
    <source>
        <strain evidence="5">G02</strain>
    </source>
</reference>
<evidence type="ECO:0000256" key="2">
    <source>
        <dbReference type="ARBA" id="ARBA00022676"/>
    </source>
</evidence>
<dbReference type="EMBL" id="JACGWJ010000010">
    <property type="protein sequence ID" value="KAL0392538.1"/>
    <property type="molecule type" value="Genomic_DNA"/>
</dbReference>
<protein>
    <submittedName>
        <fullName evidence="5">Crocetin glucosyltransferase 3</fullName>
    </submittedName>
</protein>
<dbReference type="PANTHER" id="PTHR48047:SF107">
    <property type="entry name" value="UDP-GLYCOSYLTRANSFERASE 92A1-LIKE"/>
    <property type="match status" value="1"/>
</dbReference>
<evidence type="ECO:0000256" key="1">
    <source>
        <dbReference type="ARBA" id="ARBA00009995"/>
    </source>
</evidence>
<keyword evidence="3" id="KW-0808">Transferase</keyword>
<dbReference type="GO" id="GO:0035251">
    <property type="term" value="F:UDP-glucosyltransferase activity"/>
    <property type="evidence" value="ECO:0007669"/>
    <property type="project" value="TreeGrafter"/>
</dbReference>
<dbReference type="InterPro" id="IPR002213">
    <property type="entry name" value="UDP_glucos_trans"/>
</dbReference>
<proteinExistence type="inferred from homology"/>
<dbReference type="Pfam" id="PF26168">
    <property type="entry name" value="Glyco_transf_N"/>
    <property type="match status" value="1"/>
</dbReference>
<gene>
    <name evidence="5" type="ORF">Sradi_2476600</name>
</gene>
<dbReference type="FunFam" id="3.40.50.2000:FF:000103">
    <property type="entry name" value="Glycosyltransferase"/>
    <property type="match status" value="1"/>
</dbReference>
<dbReference type="PANTHER" id="PTHR48047">
    <property type="entry name" value="GLYCOSYLTRANSFERASE"/>
    <property type="match status" value="1"/>
</dbReference>
<dbReference type="SUPFAM" id="SSF53756">
    <property type="entry name" value="UDP-Glycosyltransferase/glycogen phosphorylase"/>
    <property type="match status" value="1"/>
</dbReference>
<evidence type="ECO:0000259" key="4">
    <source>
        <dbReference type="Pfam" id="PF26168"/>
    </source>
</evidence>
<evidence type="ECO:0000313" key="5">
    <source>
        <dbReference type="EMBL" id="KAL0392538.1"/>
    </source>
</evidence>
<name>A0AAW2SLD1_SESRA</name>
<organism evidence="5">
    <name type="scientific">Sesamum radiatum</name>
    <name type="common">Black benniseed</name>
    <dbReference type="NCBI Taxonomy" id="300843"/>
    <lineage>
        <taxon>Eukaryota</taxon>
        <taxon>Viridiplantae</taxon>
        <taxon>Streptophyta</taxon>
        <taxon>Embryophyta</taxon>
        <taxon>Tracheophyta</taxon>
        <taxon>Spermatophyta</taxon>
        <taxon>Magnoliopsida</taxon>
        <taxon>eudicotyledons</taxon>
        <taxon>Gunneridae</taxon>
        <taxon>Pentapetalae</taxon>
        <taxon>asterids</taxon>
        <taxon>lamiids</taxon>
        <taxon>Lamiales</taxon>
        <taxon>Pedaliaceae</taxon>
        <taxon>Sesamum</taxon>
    </lineage>
</organism>
<evidence type="ECO:0000256" key="3">
    <source>
        <dbReference type="ARBA" id="ARBA00022679"/>
    </source>
</evidence>
<accession>A0AAW2SLD1</accession>
<keyword evidence="2" id="KW-0328">Glycosyltransferase</keyword>
<comment type="caution">
    <text evidence="5">The sequence shown here is derived from an EMBL/GenBank/DDBJ whole genome shotgun (WGS) entry which is preliminary data.</text>
</comment>
<reference evidence="5" key="1">
    <citation type="submission" date="2020-06" db="EMBL/GenBank/DDBJ databases">
        <authorList>
            <person name="Li T."/>
            <person name="Hu X."/>
            <person name="Zhang T."/>
            <person name="Song X."/>
            <person name="Zhang H."/>
            <person name="Dai N."/>
            <person name="Sheng W."/>
            <person name="Hou X."/>
            <person name="Wei L."/>
        </authorList>
    </citation>
    <scope>NUCLEOTIDE SEQUENCE</scope>
    <source>
        <strain evidence="5">G02</strain>
        <tissue evidence="5">Leaf</tissue>
    </source>
</reference>
<dbReference type="Gene3D" id="3.40.50.2000">
    <property type="entry name" value="Glycogen Phosphorylase B"/>
    <property type="match status" value="1"/>
</dbReference>
<sequence>MESRKEEHIVMLPFMAQGHLIPFLALANQIQGRYGFKITIATTPLNLRYLNAAISKNSNSSQIHLFELPFNSCDHGLPPNTENTEALPLNQIASLFHASASLELPFRGLIQDVSVRDGSPPLCIISDVFMGWATEVAKSCGTVNITFTTGGAYGTAAYVSLWQHLPHRGRDKDEFNLPGFPDSCTFHITQLHHFLRAADGTDYWSRFFQPQIGHSLKSFGWLCNTAEEIEPFGLDVLRRYTELPVWCIGPLLPPCMLSRDSSRVIGQHTGREPGVSPEKCLEWLDLHEEKSVLYISFGSQKHQLLPDDGAGIGVGG</sequence>
<dbReference type="CDD" id="cd03784">
    <property type="entry name" value="GT1_Gtf-like"/>
    <property type="match status" value="1"/>
</dbReference>